<evidence type="ECO:0000313" key="3">
    <source>
        <dbReference type="Proteomes" id="UP000184304"/>
    </source>
</evidence>
<reference evidence="3" key="1">
    <citation type="journal article" date="2017" name="Genome Biol.">
        <title>Comparative genomics reveals high biological diversity and specific adaptations in the industrially and medically important fungal genus Aspergillus.</title>
        <authorList>
            <person name="de Vries R.P."/>
            <person name="Riley R."/>
            <person name="Wiebenga A."/>
            <person name="Aguilar-Osorio G."/>
            <person name="Amillis S."/>
            <person name="Uchima C.A."/>
            <person name="Anderluh G."/>
            <person name="Asadollahi M."/>
            <person name="Askin M."/>
            <person name="Barry K."/>
            <person name="Battaglia E."/>
            <person name="Bayram O."/>
            <person name="Benocci T."/>
            <person name="Braus-Stromeyer S.A."/>
            <person name="Caldana C."/>
            <person name="Canovas D."/>
            <person name="Cerqueira G.C."/>
            <person name="Chen F."/>
            <person name="Chen W."/>
            <person name="Choi C."/>
            <person name="Clum A."/>
            <person name="Dos Santos R.A."/>
            <person name="Damasio A.R."/>
            <person name="Diallinas G."/>
            <person name="Emri T."/>
            <person name="Fekete E."/>
            <person name="Flipphi M."/>
            <person name="Freyberg S."/>
            <person name="Gallo A."/>
            <person name="Gournas C."/>
            <person name="Habgood R."/>
            <person name="Hainaut M."/>
            <person name="Harispe M.L."/>
            <person name="Henrissat B."/>
            <person name="Hilden K.S."/>
            <person name="Hope R."/>
            <person name="Hossain A."/>
            <person name="Karabika E."/>
            <person name="Karaffa L."/>
            <person name="Karanyi Z."/>
            <person name="Krasevec N."/>
            <person name="Kuo A."/>
            <person name="Kusch H."/>
            <person name="LaButti K."/>
            <person name="Lagendijk E.L."/>
            <person name="Lapidus A."/>
            <person name="Levasseur A."/>
            <person name="Lindquist E."/>
            <person name="Lipzen A."/>
            <person name="Logrieco A.F."/>
            <person name="MacCabe A."/>
            <person name="Maekelae M.R."/>
            <person name="Malavazi I."/>
            <person name="Melin P."/>
            <person name="Meyer V."/>
            <person name="Mielnichuk N."/>
            <person name="Miskei M."/>
            <person name="Molnar A.P."/>
            <person name="Mule G."/>
            <person name="Ngan C.Y."/>
            <person name="Orejas M."/>
            <person name="Orosz E."/>
            <person name="Ouedraogo J.P."/>
            <person name="Overkamp K.M."/>
            <person name="Park H.-S."/>
            <person name="Perrone G."/>
            <person name="Piumi F."/>
            <person name="Punt P.J."/>
            <person name="Ram A.F."/>
            <person name="Ramon A."/>
            <person name="Rauscher S."/>
            <person name="Record E."/>
            <person name="Riano-Pachon D.M."/>
            <person name="Robert V."/>
            <person name="Roehrig J."/>
            <person name="Ruller R."/>
            <person name="Salamov A."/>
            <person name="Salih N.S."/>
            <person name="Samson R.A."/>
            <person name="Sandor E."/>
            <person name="Sanguinetti M."/>
            <person name="Schuetze T."/>
            <person name="Sepcic K."/>
            <person name="Shelest E."/>
            <person name="Sherlock G."/>
            <person name="Sophianopoulou V."/>
            <person name="Squina F.M."/>
            <person name="Sun H."/>
            <person name="Susca A."/>
            <person name="Todd R.B."/>
            <person name="Tsang A."/>
            <person name="Unkles S.E."/>
            <person name="van de Wiele N."/>
            <person name="van Rossen-Uffink D."/>
            <person name="Oliveira J.V."/>
            <person name="Vesth T.C."/>
            <person name="Visser J."/>
            <person name="Yu J.-H."/>
            <person name="Zhou M."/>
            <person name="Andersen M.R."/>
            <person name="Archer D.B."/>
            <person name="Baker S.E."/>
            <person name="Benoit I."/>
            <person name="Brakhage A.A."/>
            <person name="Braus G.H."/>
            <person name="Fischer R."/>
            <person name="Frisvad J.C."/>
            <person name="Goldman G.H."/>
            <person name="Houbraken J."/>
            <person name="Oakley B."/>
            <person name="Pocsi I."/>
            <person name="Scazzocchio C."/>
            <person name="Seiboth B."/>
            <person name="vanKuyk P.A."/>
            <person name="Wortman J."/>
            <person name="Dyer P.S."/>
            <person name="Grigoriev I.V."/>
        </authorList>
    </citation>
    <scope>NUCLEOTIDE SEQUENCE [LARGE SCALE GENOMIC DNA]</scope>
    <source>
        <strain evidence="3">CBS 134.48</strain>
    </source>
</reference>
<sequence>MPAEREPLVPGAWGSRDPEDHTGNAEKTNTYRSCGHSPAESMSLGLAPRPELSLRQSADFASHLSSDSWQRRHICRAKGR</sequence>
<dbReference type="EMBL" id="KV878179">
    <property type="protein sequence ID" value="OJI88651.1"/>
    <property type="molecule type" value="Genomic_DNA"/>
</dbReference>
<keyword evidence="3" id="KW-1185">Reference proteome</keyword>
<dbReference type="AlphaFoldDB" id="A0A1L9NHC7"/>
<accession>A0A1L9NHC7</accession>
<evidence type="ECO:0000313" key="2">
    <source>
        <dbReference type="EMBL" id="OJI88651.1"/>
    </source>
</evidence>
<dbReference type="VEuPathDB" id="FungiDB:ASPTUDRAFT_381455"/>
<protein>
    <submittedName>
        <fullName evidence="2">Uncharacterized protein</fullName>
    </submittedName>
</protein>
<evidence type="ECO:0000256" key="1">
    <source>
        <dbReference type="SAM" id="MobiDB-lite"/>
    </source>
</evidence>
<dbReference type="Proteomes" id="UP000184304">
    <property type="component" value="Unassembled WGS sequence"/>
</dbReference>
<feature type="region of interest" description="Disordered" evidence="1">
    <location>
        <begin position="1"/>
        <end position="44"/>
    </location>
</feature>
<organism evidence="2 3">
    <name type="scientific">Aspergillus tubingensis (strain CBS 134.48)</name>
    <dbReference type="NCBI Taxonomy" id="767770"/>
    <lineage>
        <taxon>Eukaryota</taxon>
        <taxon>Fungi</taxon>
        <taxon>Dikarya</taxon>
        <taxon>Ascomycota</taxon>
        <taxon>Pezizomycotina</taxon>
        <taxon>Eurotiomycetes</taxon>
        <taxon>Eurotiomycetidae</taxon>
        <taxon>Eurotiales</taxon>
        <taxon>Aspergillaceae</taxon>
        <taxon>Aspergillus</taxon>
        <taxon>Aspergillus subgen. Circumdati</taxon>
    </lineage>
</organism>
<name>A0A1L9NHC7_ASPTC</name>
<gene>
    <name evidence="2" type="ORF">ASPTUDRAFT_381455</name>
</gene>
<proteinExistence type="predicted"/>